<dbReference type="AlphaFoldDB" id="A0A953LGL2"/>
<evidence type="ECO:0000313" key="2">
    <source>
        <dbReference type="Proteomes" id="UP000732377"/>
    </source>
</evidence>
<sequence length="201" mass="22381">MTASTVIWRSRTAAEPWMRDRSLTDLAAFALELGGRAALQAWAPSAGQAVSPAGTGVTPDSVAYVHGGRHDLWWEFTLEASFRWQAHLCRLRPDVYQRRLHRLTCALGLEGVLQREVASLTHGTRALADLAVALLQEPRLLLWEEPFYYMSQEEALRAVRAVEAEHLAGMALVAVAREAPGLADLPSEPRRPHLRRRCLAQ</sequence>
<evidence type="ECO:0008006" key="3">
    <source>
        <dbReference type="Google" id="ProtNLM"/>
    </source>
</evidence>
<dbReference type="RefSeq" id="WP_273379400.1">
    <property type="nucleotide sequence ID" value="NZ_PIUK01000077.1"/>
</dbReference>
<organism evidence="1 2">
    <name type="scientific">Symbiobacterium thermophilum</name>
    <dbReference type="NCBI Taxonomy" id="2734"/>
    <lineage>
        <taxon>Bacteria</taxon>
        <taxon>Bacillati</taxon>
        <taxon>Bacillota</taxon>
        <taxon>Clostridia</taxon>
        <taxon>Eubacteriales</taxon>
        <taxon>Symbiobacteriaceae</taxon>
        <taxon>Symbiobacterium</taxon>
    </lineage>
</organism>
<reference evidence="1" key="1">
    <citation type="submission" date="2017-11" db="EMBL/GenBank/DDBJ databases">
        <title>Three new genomes from thermophilic consortium.</title>
        <authorList>
            <person name="Quaggio R."/>
            <person name="Amgarten D."/>
            <person name="Setubal J.C."/>
        </authorList>
    </citation>
    <scope>NUCLEOTIDE SEQUENCE</scope>
    <source>
        <strain evidence="1">ZCTH01-B2</strain>
    </source>
</reference>
<proteinExistence type="predicted"/>
<gene>
    <name evidence="1" type="ORF">CWE10_09250</name>
</gene>
<dbReference type="InterPro" id="IPR027417">
    <property type="entry name" value="P-loop_NTPase"/>
</dbReference>
<dbReference type="SUPFAM" id="SSF52540">
    <property type="entry name" value="P-loop containing nucleoside triphosphate hydrolases"/>
    <property type="match status" value="1"/>
</dbReference>
<name>A0A953LGL2_SYMTR</name>
<evidence type="ECO:0000313" key="1">
    <source>
        <dbReference type="EMBL" id="MBY6276383.1"/>
    </source>
</evidence>
<protein>
    <recommendedName>
        <fullName evidence="3">ABC transporter domain-containing protein</fullName>
    </recommendedName>
</protein>
<accession>A0A953LGL2</accession>
<dbReference type="Gene3D" id="3.40.50.300">
    <property type="entry name" value="P-loop containing nucleotide triphosphate hydrolases"/>
    <property type="match status" value="1"/>
</dbReference>
<comment type="caution">
    <text evidence="1">The sequence shown here is derived from an EMBL/GenBank/DDBJ whole genome shotgun (WGS) entry which is preliminary data.</text>
</comment>
<dbReference type="EMBL" id="PIUK01000077">
    <property type="protein sequence ID" value="MBY6276383.1"/>
    <property type="molecule type" value="Genomic_DNA"/>
</dbReference>
<dbReference type="Proteomes" id="UP000732377">
    <property type="component" value="Unassembled WGS sequence"/>
</dbReference>